<keyword evidence="1" id="KW-0489">Methyltransferase</keyword>
<dbReference type="InterPro" id="IPR029063">
    <property type="entry name" value="SAM-dependent_MTases_sf"/>
</dbReference>
<evidence type="ECO:0000313" key="5">
    <source>
        <dbReference type="Proteomes" id="UP000054498"/>
    </source>
</evidence>
<feature type="compositionally biased region" description="Gly residues" evidence="3">
    <location>
        <begin position="131"/>
        <end position="142"/>
    </location>
</feature>
<accession>A0A0D2MUL8</accession>
<evidence type="ECO:0008006" key="6">
    <source>
        <dbReference type="Google" id="ProtNLM"/>
    </source>
</evidence>
<evidence type="ECO:0000256" key="3">
    <source>
        <dbReference type="SAM" id="MobiDB-lite"/>
    </source>
</evidence>
<evidence type="ECO:0000313" key="4">
    <source>
        <dbReference type="EMBL" id="KIY98095.1"/>
    </source>
</evidence>
<proteinExistence type="predicted"/>
<keyword evidence="2" id="KW-0808">Transferase</keyword>
<dbReference type="GO" id="GO:0008168">
    <property type="term" value="F:methyltransferase activity"/>
    <property type="evidence" value="ECO:0007669"/>
    <property type="project" value="UniProtKB-KW"/>
</dbReference>
<evidence type="ECO:0000256" key="1">
    <source>
        <dbReference type="ARBA" id="ARBA00022603"/>
    </source>
</evidence>
<keyword evidence="5" id="KW-1185">Reference proteome</keyword>
<dbReference type="SUPFAM" id="SSF53335">
    <property type="entry name" value="S-adenosyl-L-methionine-dependent methyltransferases"/>
    <property type="match status" value="1"/>
</dbReference>
<gene>
    <name evidence="4" type="ORF">MNEG_9869</name>
</gene>
<dbReference type="PANTHER" id="PTHR43619:SF2">
    <property type="entry name" value="S-ADENOSYL-L-METHIONINE-DEPENDENT METHYLTRANSFERASES SUPERFAMILY PROTEIN"/>
    <property type="match status" value="1"/>
</dbReference>
<dbReference type="InterPro" id="IPR007213">
    <property type="entry name" value="Ppm1/Ppm2/Tcmp"/>
</dbReference>
<dbReference type="KEGG" id="mng:MNEG_9869"/>
<dbReference type="GeneID" id="25742744"/>
<dbReference type="RefSeq" id="XP_013897115.1">
    <property type="nucleotide sequence ID" value="XM_014041661.1"/>
</dbReference>
<dbReference type="EMBL" id="KK102314">
    <property type="protein sequence ID" value="KIY98095.1"/>
    <property type="molecule type" value="Genomic_DNA"/>
</dbReference>
<feature type="compositionally biased region" description="Polar residues" evidence="3">
    <location>
        <begin position="1"/>
        <end position="11"/>
    </location>
</feature>
<dbReference type="PANTHER" id="PTHR43619">
    <property type="entry name" value="S-ADENOSYL-L-METHIONINE-DEPENDENT METHYLTRANSFERASE YKTD-RELATED"/>
    <property type="match status" value="1"/>
</dbReference>
<sequence>MATSPKAQQHHSPPPQVLDQNASAAEGELQDSVQRTCSGACALRAVELLRSPKDAILRDELALRMAGPRMLRWFGERWDAWEAAEGPGKHSYFAGRARVLDELVQEAAAALAARTGDHASAPPGAPVDEASGGGGSEAGGSGGSGDLCVQVVSLGCGMDTRPWRLGGLPAGTAWFDVDQAPVIELKDRFLREAGAELGPSAAASGGGGSGSQQGAEAGAAFTLKCSSYRQVVSDLSQPGLQQQLEAAGFDPALPTLWVLEGLCYYLPLDANARLLADAAAASPPGSRLLATHIPRENLDANRACQPGVSALGGLFTVCIDDVQADGMLGRAGWGDVVVSGDIGEEVVSRFGVESYYPYSLEYSGGRKLGGIEVILQAVRL</sequence>
<dbReference type="AlphaFoldDB" id="A0A0D2MUL8"/>
<organism evidence="4 5">
    <name type="scientific">Monoraphidium neglectum</name>
    <dbReference type="NCBI Taxonomy" id="145388"/>
    <lineage>
        <taxon>Eukaryota</taxon>
        <taxon>Viridiplantae</taxon>
        <taxon>Chlorophyta</taxon>
        <taxon>core chlorophytes</taxon>
        <taxon>Chlorophyceae</taxon>
        <taxon>CS clade</taxon>
        <taxon>Sphaeropleales</taxon>
        <taxon>Selenastraceae</taxon>
        <taxon>Monoraphidium</taxon>
    </lineage>
</organism>
<dbReference type="OrthoDB" id="434488at2759"/>
<protein>
    <recommendedName>
        <fullName evidence="6">S-adenosyl-L-methionine-dependent methyltransferase</fullName>
    </recommendedName>
</protein>
<dbReference type="Proteomes" id="UP000054498">
    <property type="component" value="Unassembled WGS sequence"/>
</dbReference>
<name>A0A0D2MUL8_9CHLO</name>
<dbReference type="STRING" id="145388.A0A0D2MUL8"/>
<dbReference type="Gene3D" id="3.40.50.150">
    <property type="entry name" value="Vaccinia Virus protein VP39"/>
    <property type="match status" value="1"/>
</dbReference>
<dbReference type="GO" id="GO:0032259">
    <property type="term" value="P:methylation"/>
    <property type="evidence" value="ECO:0007669"/>
    <property type="project" value="UniProtKB-KW"/>
</dbReference>
<feature type="region of interest" description="Disordered" evidence="3">
    <location>
        <begin position="1"/>
        <end position="30"/>
    </location>
</feature>
<feature type="region of interest" description="Disordered" evidence="3">
    <location>
        <begin position="114"/>
        <end position="142"/>
    </location>
</feature>
<evidence type="ECO:0000256" key="2">
    <source>
        <dbReference type="ARBA" id="ARBA00022679"/>
    </source>
</evidence>
<reference evidence="4 5" key="1">
    <citation type="journal article" date="2013" name="BMC Genomics">
        <title>Reconstruction of the lipid metabolism for the microalga Monoraphidium neglectum from its genome sequence reveals characteristics suitable for biofuel production.</title>
        <authorList>
            <person name="Bogen C."/>
            <person name="Al-Dilaimi A."/>
            <person name="Albersmeier A."/>
            <person name="Wichmann J."/>
            <person name="Grundmann M."/>
            <person name="Rupp O."/>
            <person name="Lauersen K.J."/>
            <person name="Blifernez-Klassen O."/>
            <person name="Kalinowski J."/>
            <person name="Goesmann A."/>
            <person name="Mussgnug J.H."/>
            <person name="Kruse O."/>
        </authorList>
    </citation>
    <scope>NUCLEOTIDE SEQUENCE [LARGE SCALE GENOMIC DNA]</scope>
    <source>
        <strain evidence="4 5">SAG 48.87</strain>
    </source>
</reference>
<dbReference type="Pfam" id="PF04072">
    <property type="entry name" value="LCM"/>
    <property type="match status" value="1"/>
</dbReference>